<reference evidence="9 10" key="1">
    <citation type="submission" date="2017-03" db="EMBL/GenBank/DDBJ databases">
        <title>WGS assembly of Porphyra umbilicalis.</title>
        <authorList>
            <person name="Brawley S.H."/>
            <person name="Blouin N.A."/>
            <person name="Ficko-Blean E."/>
            <person name="Wheeler G.L."/>
            <person name="Lohr M."/>
            <person name="Goodson H.V."/>
            <person name="Jenkins J.W."/>
            <person name="Blaby-Haas C.E."/>
            <person name="Helliwell K.E."/>
            <person name="Chan C."/>
            <person name="Marriage T."/>
            <person name="Bhattacharya D."/>
            <person name="Klein A.S."/>
            <person name="Badis Y."/>
            <person name="Brodie J."/>
            <person name="Cao Y."/>
            <person name="Collen J."/>
            <person name="Dittami S.M."/>
            <person name="Gachon C.M."/>
            <person name="Green B.R."/>
            <person name="Karpowicz S."/>
            <person name="Kim J.W."/>
            <person name="Kudahl U."/>
            <person name="Lin S."/>
            <person name="Michel G."/>
            <person name="Mittag M."/>
            <person name="Olson B.J."/>
            <person name="Pangilinan J."/>
            <person name="Peng Y."/>
            <person name="Qiu H."/>
            <person name="Shu S."/>
            <person name="Singer J.T."/>
            <person name="Smith A.G."/>
            <person name="Sprecher B.N."/>
            <person name="Wagner V."/>
            <person name="Wang W."/>
            <person name="Wang Z.-Y."/>
            <person name="Yan J."/>
            <person name="Yarish C."/>
            <person name="Zoeuner-Riek S."/>
            <person name="Zhuang Y."/>
            <person name="Zou Y."/>
            <person name="Lindquist E.A."/>
            <person name="Grimwood J."/>
            <person name="Barry K."/>
            <person name="Rokhsar D.S."/>
            <person name="Schmutz J."/>
            <person name="Stiller J.W."/>
            <person name="Grossman A.R."/>
            <person name="Prochnik S.E."/>
        </authorList>
    </citation>
    <scope>NUCLEOTIDE SEQUENCE [LARGE SCALE GENOMIC DNA]</scope>
    <source>
        <strain evidence="9">4086291</strain>
    </source>
</reference>
<evidence type="ECO:0000256" key="5">
    <source>
        <dbReference type="ARBA" id="ARBA00022840"/>
    </source>
</evidence>
<proteinExistence type="predicted"/>
<evidence type="ECO:0000256" key="6">
    <source>
        <dbReference type="PROSITE-ProRule" id="PRU10141"/>
    </source>
</evidence>
<feature type="compositionally biased region" description="Basic residues" evidence="7">
    <location>
        <begin position="985"/>
        <end position="997"/>
    </location>
</feature>
<dbReference type="CDD" id="cd14134">
    <property type="entry name" value="PKc_CLK"/>
    <property type="match status" value="1"/>
</dbReference>
<dbReference type="Proteomes" id="UP000218209">
    <property type="component" value="Unassembled WGS sequence"/>
</dbReference>
<dbReference type="InterPro" id="IPR011009">
    <property type="entry name" value="Kinase-like_dom_sf"/>
</dbReference>
<evidence type="ECO:0000313" key="10">
    <source>
        <dbReference type="Proteomes" id="UP000218209"/>
    </source>
</evidence>
<feature type="compositionally biased region" description="Gly residues" evidence="7">
    <location>
        <begin position="956"/>
        <end position="965"/>
    </location>
</feature>
<keyword evidence="4" id="KW-0418">Kinase</keyword>
<dbReference type="OrthoDB" id="3967at2759"/>
<dbReference type="EMBL" id="KV919518">
    <property type="protein sequence ID" value="OSX69507.1"/>
    <property type="molecule type" value="Genomic_DNA"/>
</dbReference>
<keyword evidence="10" id="KW-1185">Reference proteome</keyword>
<feature type="region of interest" description="Disordered" evidence="7">
    <location>
        <begin position="1"/>
        <end position="142"/>
    </location>
</feature>
<dbReference type="PROSITE" id="PS00108">
    <property type="entry name" value="PROTEIN_KINASE_ST"/>
    <property type="match status" value="1"/>
</dbReference>
<keyword evidence="5 6" id="KW-0067">ATP-binding</keyword>
<dbReference type="Gene3D" id="1.10.510.10">
    <property type="entry name" value="Transferase(Phosphotransferase) domain 1"/>
    <property type="match status" value="1"/>
</dbReference>
<gene>
    <name evidence="9" type="ORF">BU14_1446s0001</name>
</gene>
<feature type="region of interest" description="Disordered" evidence="7">
    <location>
        <begin position="597"/>
        <end position="685"/>
    </location>
</feature>
<feature type="domain" description="Protein kinase" evidence="8">
    <location>
        <begin position="252"/>
        <end position="759"/>
    </location>
</feature>
<feature type="compositionally biased region" description="Pro residues" evidence="7">
    <location>
        <begin position="92"/>
        <end position="107"/>
    </location>
</feature>
<dbReference type="AlphaFoldDB" id="A0A1X6NLP4"/>
<keyword evidence="1" id="KW-0723">Serine/threonine-protein kinase</keyword>
<feature type="compositionally biased region" description="Basic and acidic residues" evidence="7">
    <location>
        <begin position="614"/>
        <end position="676"/>
    </location>
</feature>
<dbReference type="InterPro" id="IPR051175">
    <property type="entry name" value="CLK_kinases"/>
</dbReference>
<feature type="compositionally biased region" description="Gly residues" evidence="7">
    <location>
        <begin position="601"/>
        <end position="611"/>
    </location>
</feature>
<dbReference type="InterPro" id="IPR017441">
    <property type="entry name" value="Protein_kinase_ATP_BS"/>
</dbReference>
<evidence type="ECO:0000256" key="2">
    <source>
        <dbReference type="ARBA" id="ARBA00022679"/>
    </source>
</evidence>
<dbReference type="Gene3D" id="3.30.200.20">
    <property type="entry name" value="Phosphorylase Kinase, domain 1"/>
    <property type="match status" value="1"/>
</dbReference>
<dbReference type="GO" id="GO:0005634">
    <property type="term" value="C:nucleus"/>
    <property type="evidence" value="ECO:0007669"/>
    <property type="project" value="TreeGrafter"/>
</dbReference>
<name>A0A1X6NLP4_PORUM</name>
<keyword evidence="3 6" id="KW-0547">Nucleotide-binding</keyword>
<dbReference type="GO" id="GO:0005524">
    <property type="term" value="F:ATP binding"/>
    <property type="evidence" value="ECO:0007669"/>
    <property type="project" value="UniProtKB-UniRule"/>
</dbReference>
<feature type="region of interest" description="Disordered" evidence="7">
    <location>
        <begin position="158"/>
        <end position="193"/>
    </location>
</feature>
<feature type="compositionally biased region" description="Low complexity" evidence="7">
    <location>
        <begin position="826"/>
        <end position="836"/>
    </location>
</feature>
<dbReference type="PANTHER" id="PTHR45646:SF11">
    <property type="entry name" value="SERINE_THREONINE-PROTEIN KINASE DOA"/>
    <property type="match status" value="1"/>
</dbReference>
<keyword evidence="2" id="KW-0808">Transferase</keyword>
<feature type="compositionally biased region" description="Low complexity" evidence="7">
    <location>
        <begin position="860"/>
        <end position="878"/>
    </location>
</feature>
<evidence type="ECO:0000256" key="3">
    <source>
        <dbReference type="ARBA" id="ARBA00022741"/>
    </source>
</evidence>
<dbReference type="InterPro" id="IPR000719">
    <property type="entry name" value="Prot_kinase_dom"/>
</dbReference>
<evidence type="ECO:0000313" key="9">
    <source>
        <dbReference type="EMBL" id="OSX69507.1"/>
    </source>
</evidence>
<feature type="compositionally biased region" description="Low complexity" evidence="7">
    <location>
        <begin position="69"/>
        <end position="82"/>
    </location>
</feature>
<dbReference type="SUPFAM" id="SSF56112">
    <property type="entry name" value="Protein kinase-like (PK-like)"/>
    <property type="match status" value="1"/>
</dbReference>
<evidence type="ECO:0000259" key="8">
    <source>
        <dbReference type="PROSITE" id="PS50011"/>
    </source>
</evidence>
<dbReference type="InterPro" id="IPR008271">
    <property type="entry name" value="Ser/Thr_kinase_AS"/>
</dbReference>
<dbReference type="PROSITE" id="PS00107">
    <property type="entry name" value="PROTEIN_KINASE_ATP"/>
    <property type="match status" value="1"/>
</dbReference>
<feature type="compositionally biased region" description="Pro residues" evidence="7">
    <location>
        <begin position="899"/>
        <end position="908"/>
    </location>
</feature>
<evidence type="ECO:0000256" key="7">
    <source>
        <dbReference type="SAM" id="MobiDB-lite"/>
    </source>
</evidence>
<accession>A0A1X6NLP4</accession>
<protein>
    <recommendedName>
        <fullName evidence="8">Protein kinase domain-containing protein</fullName>
    </recommendedName>
</protein>
<evidence type="ECO:0000256" key="4">
    <source>
        <dbReference type="ARBA" id="ARBA00022777"/>
    </source>
</evidence>
<dbReference type="Pfam" id="PF00069">
    <property type="entry name" value="Pkinase"/>
    <property type="match status" value="2"/>
</dbReference>
<dbReference type="PROSITE" id="PS50011">
    <property type="entry name" value="PROTEIN_KINASE_DOM"/>
    <property type="match status" value="1"/>
</dbReference>
<dbReference type="SMART" id="SM00220">
    <property type="entry name" value="S_TKc"/>
    <property type="match status" value="1"/>
</dbReference>
<evidence type="ECO:0000256" key="1">
    <source>
        <dbReference type="ARBA" id="ARBA00022527"/>
    </source>
</evidence>
<feature type="region of interest" description="Disordered" evidence="7">
    <location>
        <begin position="804"/>
        <end position="997"/>
    </location>
</feature>
<dbReference type="PANTHER" id="PTHR45646">
    <property type="entry name" value="SERINE/THREONINE-PROTEIN KINASE DOA-RELATED"/>
    <property type="match status" value="1"/>
</dbReference>
<sequence length="997" mass="102903">MSLRESRSSKRTRTTSACNDSVEADLGGDVGGGGFVPGRPPLSRPKRARPRPPAPPPAVDQLPPTGPVTSALAPASAAAPARTRSRGQQRSRPPPQPPPPVPPPAAPSVPLSTDYPGRTGGAATSRVMTGNRSRQKGDSGRLGVGAIVSAAYGLPTSGGGGTGAPDRGGHGGGVVFKPPPSGRAHRGLPADPTGLAGMAPMSAPVPPSYMVPPLAPAAAEYALPRYDDADGHLVYKLGDGLYPQPGIPNGRYKILSELGEGTFGKVVECWDRRERLRVAVKVVRSVAKYRQAARLEIEMLQHVRAEDPSGSAHCVTLFSWFDYAGHICMVFEKLGPSLYEQLRLNRFRPFSLVQVRDFARQLLESVAFLHRLTLIHTDLKPENILLVSALPPPPVGGSGGACFVGDVSGYAYGAGAPAGVAGATDGYGRPHGGAPGHGGGGGLPGAYAPGVGSDYGGRGAVAGAPGPVNDHHNTAQGDGYHLVSRLAAAENAIKLIDFGSATFQSGHHSAIISTRHYRAPEVILGLGWSYPCDLWSVGCILLELYTGAALFQTHDNLEHLAMMTAALGGIPQSMARRAERASSHPYFVRVRVDSAAVGRHGSSGGGGGGSASIGDRERERPKGSARDRARDRDRDRDRDRGWERERERTRDRDRGREGDRDRGREGDRDRGRDRGRGGSPSVLSLLNWPAGATSLASERAVAAVRPLHAVVRPSGGGSGSGGLAPPSAHTTFRDLLHCLLTFEPSERITAVDALQHLFFGEPPHGVEPPLGSASAAVRSVGDGGDEIPVDDAVWRGWAGRRDAFDPYHGASADRGGSSRADAKPLARTAAAADVGGAVAGGSRGRPRKRARTGGGGVGGSAAAAPSAAAIGAGSGTPARGSRTASAGVARNGVTKRAPSSPPPPPPQPAAGSDRGVDTRRRPTRRGRRFAGPAADAGGRGPPSPARPPARGRRSAGVGGRGGSAGGSVPRAGGAALGVDDVLSRLRPRPSTRPSRRG</sequence>
<dbReference type="GO" id="GO:0004674">
    <property type="term" value="F:protein serine/threonine kinase activity"/>
    <property type="evidence" value="ECO:0007669"/>
    <property type="project" value="UniProtKB-KW"/>
</dbReference>
<feature type="binding site" evidence="6">
    <location>
        <position position="288"/>
    </location>
    <ligand>
        <name>ATP</name>
        <dbReference type="ChEBI" id="CHEBI:30616"/>
    </ligand>
</feature>
<organism evidence="9 10">
    <name type="scientific">Porphyra umbilicalis</name>
    <name type="common">Purple laver</name>
    <name type="synonym">Red alga</name>
    <dbReference type="NCBI Taxonomy" id="2786"/>
    <lineage>
        <taxon>Eukaryota</taxon>
        <taxon>Rhodophyta</taxon>
        <taxon>Bangiophyceae</taxon>
        <taxon>Bangiales</taxon>
        <taxon>Bangiaceae</taxon>
        <taxon>Porphyra</taxon>
    </lineage>
</organism>